<dbReference type="RefSeq" id="WP_094844074.1">
    <property type="nucleotide sequence ID" value="NZ_NEVS01000004.1"/>
</dbReference>
<keyword evidence="3" id="KW-1185">Reference proteome</keyword>
<evidence type="ECO:0000313" key="2">
    <source>
        <dbReference type="EMBL" id="OZI62702.1"/>
    </source>
</evidence>
<dbReference type="OrthoDB" id="8847039at2"/>
<dbReference type="GO" id="GO:0003700">
    <property type="term" value="F:DNA-binding transcription factor activity"/>
    <property type="evidence" value="ECO:0007669"/>
    <property type="project" value="InterPro"/>
</dbReference>
<accession>A0A261UMU0</accession>
<gene>
    <name evidence="2" type="ORF">CAL28_26535</name>
</gene>
<name>A0A261UMU0_9BORD</name>
<evidence type="ECO:0000259" key="1">
    <source>
        <dbReference type="Pfam" id="PF12833"/>
    </source>
</evidence>
<organism evidence="2 3">
    <name type="scientific">Bordetella genomosp. 11</name>
    <dbReference type="NCBI Taxonomy" id="1416808"/>
    <lineage>
        <taxon>Bacteria</taxon>
        <taxon>Pseudomonadati</taxon>
        <taxon>Pseudomonadota</taxon>
        <taxon>Betaproteobacteria</taxon>
        <taxon>Burkholderiales</taxon>
        <taxon>Alcaligenaceae</taxon>
        <taxon>Bordetella</taxon>
    </lineage>
</organism>
<dbReference type="Pfam" id="PF12833">
    <property type="entry name" value="HTH_18"/>
    <property type="match status" value="1"/>
</dbReference>
<dbReference type="InterPro" id="IPR018060">
    <property type="entry name" value="HTH_AraC"/>
</dbReference>
<proteinExistence type="predicted"/>
<protein>
    <recommendedName>
        <fullName evidence="1">HTH araC/xylS-type domain-containing protein</fullName>
    </recommendedName>
</protein>
<dbReference type="Gene3D" id="1.10.10.60">
    <property type="entry name" value="Homeodomain-like"/>
    <property type="match status" value="1"/>
</dbReference>
<comment type="caution">
    <text evidence="2">The sequence shown here is derived from an EMBL/GenBank/DDBJ whole genome shotgun (WGS) entry which is preliminary data.</text>
</comment>
<reference evidence="3" key="1">
    <citation type="submission" date="2017-05" db="EMBL/GenBank/DDBJ databases">
        <title>Complete and WGS of Bordetella genogroups.</title>
        <authorList>
            <person name="Spilker T."/>
            <person name="Lipuma J."/>
        </authorList>
    </citation>
    <scope>NUCLEOTIDE SEQUENCE [LARGE SCALE GENOMIC DNA]</scope>
    <source>
        <strain evidence="3">AU8856</strain>
    </source>
</reference>
<evidence type="ECO:0000313" key="3">
    <source>
        <dbReference type="Proteomes" id="UP000215767"/>
    </source>
</evidence>
<dbReference type="GO" id="GO:0043565">
    <property type="term" value="F:sequence-specific DNA binding"/>
    <property type="evidence" value="ECO:0007669"/>
    <property type="project" value="InterPro"/>
</dbReference>
<dbReference type="EMBL" id="NEVS01000004">
    <property type="protein sequence ID" value="OZI62702.1"/>
    <property type="molecule type" value="Genomic_DNA"/>
</dbReference>
<sequence>MSCNIPLSSKLDLIARDGYALAASRQPRYAFCWHAHDCAMLLWPRKGALDSAWEIGGARQHGRFTRGRALLLPAYVAHSTRSDSATQQHGELYLAPELLRDCEARGALQVDGAAQAMLDALWAPALASRAQPGLVRALVEQLADSRPAGPMPESPLILAQRWLNLLDLALREGRPLPAVAESAAWLGVSIRTLQRACLHTYGHAPVTLRRICVARAARRKISMGESPARVSAELGFANSGHLGRLLKAIPASHAYSINGMATVARSARNSGNKRR</sequence>
<dbReference type="Proteomes" id="UP000215767">
    <property type="component" value="Unassembled WGS sequence"/>
</dbReference>
<feature type="domain" description="HTH araC/xylS-type" evidence="1">
    <location>
        <begin position="183"/>
        <end position="248"/>
    </location>
</feature>
<dbReference type="AlphaFoldDB" id="A0A261UMU0"/>